<keyword evidence="3 4" id="KW-0964">Secreted</keyword>
<dbReference type="InterPro" id="IPR000975">
    <property type="entry name" value="IL-1_fam"/>
</dbReference>
<feature type="region of interest" description="Disordered" evidence="5">
    <location>
        <begin position="1"/>
        <end position="22"/>
    </location>
</feature>
<protein>
    <recommendedName>
        <fullName evidence="4">Interleukin-1</fullName>
    </recommendedName>
</protein>
<evidence type="ECO:0000256" key="4">
    <source>
        <dbReference type="RuleBase" id="RU003753"/>
    </source>
</evidence>
<dbReference type="EMBL" id="JAIPUX010003283">
    <property type="protein sequence ID" value="KAH0623198.1"/>
    <property type="molecule type" value="Genomic_DNA"/>
</dbReference>
<dbReference type="PANTHER" id="PTHR10078">
    <property type="entry name" value="INTERLEUKIN-1 FAMILY MEMBER"/>
    <property type="match status" value="1"/>
</dbReference>
<keyword evidence="7" id="KW-1185">Reference proteome</keyword>
<evidence type="ECO:0000256" key="2">
    <source>
        <dbReference type="ARBA" id="ARBA00010448"/>
    </source>
</evidence>
<evidence type="ECO:0000313" key="6">
    <source>
        <dbReference type="EMBL" id="KAH0623198.1"/>
    </source>
</evidence>
<dbReference type="InterPro" id="IPR020877">
    <property type="entry name" value="IL-1_CS"/>
</dbReference>
<gene>
    <name evidence="6" type="ORF">JD844_031255</name>
</gene>
<dbReference type="Pfam" id="PF00340">
    <property type="entry name" value="IL1"/>
    <property type="match status" value="2"/>
</dbReference>
<comment type="similarity">
    <text evidence="2 4">Belongs to the IL-1 family.</text>
</comment>
<evidence type="ECO:0000256" key="3">
    <source>
        <dbReference type="ARBA" id="ARBA00022525"/>
    </source>
</evidence>
<comment type="caution">
    <text evidence="6">The sequence shown here is derived from an EMBL/GenBank/DDBJ whole genome shotgun (WGS) entry which is preliminary data.</text>
</comment>
<proteinExistence type="inferred from homology"/>
<reference evidence="6 7" key="1">
    <citation type="journal article" date="2022" name="Gigascience">
        <title>A chromosome-level genome assembly and annotation of the desert horned lizard, Phrynosoma platyrhinos, provides insight into chromosomal rearrangements among reptiles.</title>
        <authorList>
            <person name="Koochekian N."/>
            <person name="Ascanio A."/>
            <person name="Farleigh K."/>
            <person name="Card D.C."/>
            <person name="Schield D.R."/>
            <person name="Castoe T.A."/>
            <person name="Jezkova T."/>
        </authorList>
    </citation>
    <scope>NUCLEOTIDE SEQUENCE [LARGE SCALE GENOMIC DNA]</scope>
    <source>
        <strain evidence="6">NK-2021</strain>
    </source>
</reference>
<dbReference type="PROSITE" id="PS00253">
    <property type="entry name" value="INTERLEUKIN_1"/>
    <property type="match status" value="1"/>
</dbReference>
<dbReference type="InterPro" id="IPR008996">
    <property type="entry name" value="IL1/FGF"/>
</dbReference>
<dbReference type="Gene3D" id="2.80.10.50">
    <property type="match status" value="3"/>
</dbReference>
<sequence length="419" mass="47576">MKPAIEKIQPAPAEPKEIKKPQKMTWNQEVAPLFPVKKSEPEPELEGLDIPPLKIATIKKPWLYRFWDVSQKFLFLVDNKLVANPRDSNAPEHLIAVLPNTVLDPKKQAVFMGLSDEIHTFSCVKSGEGKPQLQIVGRSIMELYRKKEELKSFSFYSKTDGSPETCSFESAEFPVPNPKETISTPLREKVPRLYRIWDISQKFLFLVNNIIVANARTSNAPEVFMEVLPNTALDPKMQPIFMGPNGRKHSLSCVKAGEGEPQLQLVETDIKKLYNTNEHSLSFTFYSKTDGSPETCSFESAEFPELFMEVFPNAAIDPKMQPIFMGPQGRKHSLSCVKSGEGQPQLQLVETDITKLYEKREKLFTFTFYSKTDGSPETCSFESAEFPGWFISTSLEPNKPVRLSRQGGAENTLFYFERK</sequence>
<organism evidence="6 7">
    <name type="scientific">Phrynosoma platyrhinos</name>
    <name type="common">Desert horned lizard</name>
    <dbReference type="NCBI Taxonomy" id="52577"/>
    <lineage>
        <taxon>Eukaryota</taxon>
        <taxon>Metazoa</taxon>
        <taxon>Chordata</taxon>
        <taxon>Craniata</taxon>
        <taxon>Vertebrata</taxon>
        <taxon>Euteleostomi</taxon>
        <taxon>Lepidosauria</taxon>
        <taxon>Squamata</taxon>
        <taxon>Bifurcata</taxon>
        <taxon>Unidentata</taxon>
        <taxon>Episquamata</taxon>
        <taxon>Toxicofera</taxon>
        <taxon>Iguania</taxon>
        <taxon>Phrynosomatidae</taxon>
        <taxon>Phrynosomatinae</taxon>
        <taxon>Phrynosoma</taxon>
    </lineage>
</organism>
<dbReference type="SUPFAM" id="SSF50353">
    <property type="entry name" value="Cytokine"/>
    <property type="match status" value="3"/>
</dbReference>
<evidence type="ECO:0000256" key="1">
    <source>
        <dbReference type="ARBA" id="ARBA00004613"/>
    </source>
</evidence>
<accession>A0ABQ7T1P4</accession>
<evidence type="ECO:0000313" key="7">
    <source>
        <dbReference type="Proteomes" id="UP000826234"/>
    </source>
</evidence>
<evidence type="ECO:0000256" key="5">
    <source>
        <dbReference type="SAM" id="MobiDB-lite"/>
    </source>
</evidence>
<dbReference type="PRINTS" id="PR00264">
    <property type="entry name" value="INTERLEUKIN1"/>
</dbReference>
<dbReference type="Proteomes" id="UP000826234">
    <property type="component" value="Unassembled WGS sequence"/>
</dbReference>
<comment type="subcellular location">
    <subcellularLocation>
        <location evidence="1 4">Secreted</location>
    </subcellularLocation>
</comment>
<name>A0ABQ7T1P4_PHRPL</name>
<dbReference type="PANTHER" id="PTHR10078:SF28">
    <property type="entry name" value="INTERLEUKIN-1 RECEPTOR ANTAGONIST PROTEIN"/>
    <property type="match status" value="1"/>
</dbReference>
<dbReference type="SMART" id="SM00125">
    <property type="entry name" value="IL1"/>
    <property type="match status" value="1"/>
</dbReference>